<feature type="compositionally biased region" description="Polar residues" evidence="1">
    <location>
        <begin position="68"/>
        <end position="77"/>
    </location>
</feature>
<reference evidence="2" key="1">
    <citation type="submission" date="2022-10" db="EMBL/GenBank/DDBJ databases">
        <title>Culturing micro-colonial fungi from biological soil crusts in the Mojave desert and describing Neophaeococcomyces mojavensis, and introducing the new genera and species Taxawa tesnikishii.</title>
        <authorList>
            <person name="Kurbessoian T."/>
            <person name="Stajich J.E."/>
        </authorList>
    </citation>
    <scope>NUCLEOTIDE SEQUENCE</scope>
    <source>
        <strain evidence="2">TK_41</strain>
    </source>
</reference>
<feature type="compositionally biased region" description="Low complexity" evidence="1">
    <location>
        <begin position="42"/>
        <end position="57"/>
    </location>
</feature>
<sequence length="77" mass="8875">MGFPFENNRCFKVTKPQFRHREKENYRYLPATVSRPSGAMRTNTTTDTKTFAEKTGTPTKSIDKKATESQISLQTRD</sequence>
<feature type="region of interest" description="Disordered" evidence="1">
    <location>
        <begin position="34"/>
        <end position="77"/>
    </location>
</feature>
<comment type="caution">
    <text evidence="2">The sequence shown here is derived from an EMBL/GenBank/DDBJ whole genome shotgun (WGS) entry which is preliminary data.</text>
</comment>
<proteinExistence type="predicted"/>
<evidence type="ECO:0000256" key="1">
    <source>
        <dbReference type="SAM" id="MobiDB-lite"/>
    </source>
</evidence>
<gene>
    <name evidence="2" type="ORF">H2200_010976</name>
</gene>
<evidence type="ECO:0000313" key="2">
    <source>
        <dbReference type="EMBL" id="KAJ9604861.1"/>
    </source>
</evidence>
<organism evidence="2 3">
    <name type="scientific">Cladophialophora chaetospira</name>
    <dbReference type="NCBI Taxonomy" id="386627"/>
    <lineage>
        <taxon>Eukaryota</taxon>
        <taxon>Fungi</taxon>
        <taxon>Dikarya</taxon>
        <taxon>Ascomycota</taxon>
        <taxon>Pezizomycotina</taxon>
        <taxon>Eurotiomycetes</taxon>
        <taxon>Chaetothyriomycetidae</taxon>
        <taxon>Chaetothyriales</taxon>
        <taxon>Herpotrichiellaceae</taxon>
        <taxon>Cladophialophora</taxon>
    </lineage>
</organism>
<name>A0AA38X136_9EURO</name>
<dbReference type="Proteomes" id="UP001172673">
    <property type="component" value="Unassembled WGS sequence"/>
</dbReference>
<dbReference type="EMBL" id="JAPDRK010000018">
    <property type="protein sequence ID" value="KAJ9604861.1"/>
    <property type="molecule type" value="Genomic_DNA"/>
</dbReference>
<protein>
    <submittedName>
        <fullName evidence="2">Uncharacterized protein</fullName>
    </submittedName>
</protein>
<dbReference type="AlphaFoldDB" id="A0AA38X136"/>
<evidence type="ECO:0000313" key="3">
    <source>
        <dbReference type="Proteomes" id="UP001172673"/>
    </source>
</evidence>
<keyword evidence="3" id="KW-1185">Reference proteome</keyword>
<accession>A0AA38X136</accession>